<proteinExistence type="predicted"/>
<evidence type="ECO:0000313" key="8">
    <source>
        <dbReference type="EMBL" id="GIG40430.1"/>
    </source>
</evidence>
<feature type="transmembrane region" description="Helical" evidence="6">
    <location>
        <begin position="775"/>
        <end position="797"/>
    </location>
</feature>
<feature type="domain" description="ABC3 transporter permease C-terminal" evidence="7">
    <location>
        <begin position="780"/>
        <end position="890"/>
    </location>
</feature>
<dbReference type="InterPro" id="IPR003838">
    <property type="entry name" value="ABC3_permease_C"/>
</dbReference>
<keyword evidence="2" id="KW-1003">Cell membrane</keyword>
<feature type="transmembrane region" description="Helical" evidence="6">
    <location>
        <begin position="356"/>
        <end position="383"/>
    </location>
</feature>
<organism evidence="8 9">
    <name type="scientific">Cellulomonas phragmiteti</name>
    <dbReference type="NCBI Taxonomy" id="478780"/>
    <lineage>
        <taxon>Bacteria</taxon>
        <taxon>Bacillati</taxon>
        <taxon>Actinomycetota</taxon>
        <taxon>Actinomycetes</taxon>
        <taxon>Micrococcales</taxon>
        <taxon>Cellulomonadaceae</taxon>
        <taxon>Cellulomonas</taxon>
    </lineage>
</organism>
<accession>A0ABQ4DM52</accession>
<evidence type="ECO:0000256" key="3">
    <source>
        <dbReference type="ARBA" id="ARBA00022692"/>
    </source>
</evidence>
<reference evidence="8 9" key="1">
    <citation type="submission" date="2021-01" db="EMBL/GenBank/DDBJ databases">
        <title>Whole genome shotgun sequence of Cellulomonas phragmiteti NBRC 110785.</title>
        <authorList>
            <person name="Komaki H."/>
            <person name="Tamura T."/>
        </authorList>
    </citation>
    <scope>NUCLEOTIDE SEQUENCE [LARGE SCALE GENOMIC DNA]</scope>
    <source>
        <strain evidence="8 9">NBRC 110785</strain>
    </source>
</reference>
<comment type="caution">
    <text evidence="8">The sequence shown here is derived from an EMBL/GenBank/DDBJ whole genome shotgun (WGS) entry which is preliminary data.</text>
</comment>
<protein>
    <recommendedName>
        <fullName evidence="7">ABC3 transporter permease C-terminal domain-containing protein</fullName>
    </recommendedName>
</protein>
<gene>
    <name evidence="8" type="ORF">Cph01nite_21920</name>
</gene>
<keyword evidence="9" id="KW-1185">Reference proteome</keyword>
<evidence type="ECO:0000256" key="4">
    <source>
        <dbReference type="ARBA" id="ARBA00022989"/>
    </source>
</evidence>
<feature type="transmembrane region" description="Helical" evidence="6">
    <location>
        <begin position="29"/>
        <end position="51"/>
    </location>
</feature>
<feature type="transmembrane region" description="Helical" evidence="6">
    <location>
        <begin position="440"/>
        <end position="459"/>
    </location>
</feature>
<dbReference type="Proteomes" id="UP000614741">
    <property type="component" value="Unassembled WGS sequence"/>
</dbReference>
<name>A0ABQ4DM52_9CELL</name>
<dbReference type="RefSeq" id="WP_203674121.1">
    <property type="nucleotide sequence ID" value="NZ_BONP01000011.1"/>
</dbReference>
<evidence type="ECO:0000313" key="9">
    <source>
        <dbReference type="Proteomes" id="UP000614741"/>
    </source>
</evidence>
<feature type="transmembrane region" description="Helical" evidence="6">
    <location>
        <begin position="522"/>
        <end position="546"/>
    </location>
</feature>
<feature type="transmembrane region" description="Helical" evidence="6">
    <location>
        <begin position="479"/>
        <end position="501"/>
    </location>
</feature>
<feature type="transmembrane region" description="Helical" evidence="6">
    <location>
        <begin position="395"/>
        <end position="419"/>
    </location>
</feature>
<evidence type="ECO:0000256" key="2">
    <source>
        <dbReference type="ARBA" id="ARBA00022475"/>
    </source>
</evidence>
<evidence type="ECO:0000256" key="1">
    <source>
        <dbReference type="ARBA" id="ARBA00004651"/>
    </source>
</evidence>
<comment type="subcellular location">
    <subcellularLocation>
        <location evidence="1">Cell membrane</location>
        <topology evidence="1">Multi-pass membrane protein</topology>
    </subcellularLocation>
</comment>
<feature type="transmembrane region" description="Helical" evidence="6">
    <location>
        <begin position="870"/>
        <end position="891"/>
    </location>
</feature>
<feature type="transmembrane region" description="Helical" evidence="6">
    <location>
        <begin position="315"/>
        <end position="336"/>
    </location>
</feature>
<keyword evidence="3 6" id="KW-0812">Transmembrane</keyword>
<evidence type="ECO:0000259" key="7">
    <source>
        <dbReference type="Pfam" id="PF02687"/>
    </source>
</evidence>
<dbReference type="EMBL" id="BONP01000011">
    <property type="protein sequence ID" value="GIG40430.1"/>
    <property type="molecule type" value="Genomic_DNA"/>
</dbReference>
<evidence type="ECO:0000256" key="6">
    <source>
        <dbReference type="SAM" id="Phobius"/>
    </source>
</evidence>
<dbReference type="Pfam" id="PF02687">
    <property type="entry name" value="FtsX"/>
    <property type="match status" value="1"/>
</dbReference>
<keyword evidence="4 6" id="KW-1133">Transmembrane helix</keyword>
<evidence type="ECO:0000256" key="5">
    <source>
        <dbReference type="ARBA" id="ARBA00023136"/>
    </source>
</evidence>
<feature type="transmembrane region" description="Helical" evidence="6">
    <location>
        <begin position="827"/>
        <end position="850"/>
    </location>
</feature>
<sequence length="910" mass="92349">MTTTTARLRATGGDALLVTRRRARQDAGLLAGTALLLTSALLAVLAAPVLLERTADEALRASVANAGAGAAVQVVAPLDRGDPTQPFAATFRQAVWLDGRLPGLLPATAVSASPPFTASGAGAEFTTRLVTLETPSDPSAPVRWTVGREPAAVLVAVETHREVEVGLSVDAARDLGVDPSAGPVTIEIARRDTVHLAHVTGLYEPVDPGDPRWVTVPDLLGPAEGAAPGGAAATVALYVPPAARDDMAWVLGSDRLPGPAVALVDAADLTVADAHRLRRDLVAQLVVEPRLASGFPQLVDAFDAHAGAVRAQASLVVAGVGATAACCLVLAAALLVERRRTHLAAERARGASLASVALRSAVESLPTALVAVLVAGVVVTVWLGGPTGPPWPAAVVTAVAAVAPAVLAVRAAAGAWAGRRVPADRRERARLAGLRRARRLVLELLAVAVAVTALLALRGRGLVPSGPPASDPLLPAAPFLLAVAASLVVVRVAPTVVRAAARWASRSRGLAAPLAVTRAQRAATALLPLVTVTVAVALMVLAGGLVQHVRDGQRVAAAQLVGADLRLDGPLGTDAAREALAQLAGADGVQAVATGAQIEDRAYGRGTGLTATVLAVDTAALAAVREARGLPVDPGLAGLADATAGRVPALVTADLLARAGTADTTLLQVLADHVELDVRGTTTLVPDRGAPPVDVRAAHATLSLDDGVVVVDREVLLAASSREVPATRAWVAGPGAERAATDLRLADLSEVTVTTAEGWWRAWSRAPLPTALTTLLLAAVGALALLAVVGLALVVVATSGERGRTLSTLRTLGLDARTARWATLGELAPLVVGGLVGGSAIGLALPALVGGTLGLRWVTAAPGDVPMTPTWWPVLLAAGALVVALVVAVTVEQAVRRRQRLGEVLRVGAR</sequence>
<keyword evidence="5 6" id="KW-0472">Membrane</keyword>